<comment type="caution">
    <text evidence="5">The sequence shown here is derived from an EMBL/GenBank/DDBJ whole genome shotgun (WGS) entry which is preliminary data.</text>
</comment>
<organism evidence="5 6">
    <name type="scientific">Candida verbasci</name>
    <dbReference type="NCBI Taxonomy" id="1227364"/>
    <lineage>
        <taxon>Eukaryota</taxon>
        <taxon>Fungi</taxon>
        <taxon>Dikarya</taxon>
        <taxon>Ascomycota</taxon>
        <taxon>Saccharomycotina</taxon>
        <taxon>Pichiomycetes</taxon>
        <taxon>Debaryomycetaceae</taxon>
        <taxon>Candida/Lodderomyces clade</taxon>
        <taxon>Candida</taxon>
    </lineage>
</organism>
<evidence type="ECO:0000256" key="2">
    <source>
        <dbReference type="ARBA" id="ARBA00006037"/>
    </source>
</evidence>
<dbReference type="InterPro" id="IPR012386">
    <property type="entry name" value="Cyclic-nucl_3Pdiesterase"/>
</dbReference>
<evidence type="ECO:0000313" key="5">
    <source>
        <dbReference type="EMBL" id="CAI5755620.1"/>
    </source>
</evidence>
<comment type="function">
    <text evidence="1">Involved in the metabolism of ADP-ribose 1',2'-cyclic phosphate which is produced as a consequence of tRNA splicing.</text>
</comment>
<protein>
    <recommendedName>
        <fullName evidence="4">2',3'-cyclic-nucleotide 3'-phosphodiesterase</fullName>
        <ecNumber evidence="3">3.1.4.37</ecNumber>
    </recommendedName>
</protein>
<keyword evidence="6" id="KW-1185">Reference proteome</keyword>
<dbReference type="SUPFAM" id="SSF55144">
    <property type="entry name" value="LigT-like"/>
    <property type="match status" value="1"/>
</dbReference>
<dbReference type="InterPro" id="IPR009097">
    <property type="entry name" value="Cyclic_Pdiesterase"/>
</dbReference>
<accession>A0A9W4TRF8</accession>
<proteinExistence type="inferred from homology"/>
<evidence type="ECO:0000256" key="4">
    <source>
        <dbReference type="ARBA" id="ARBA00014478"/>
    </source>
</evidence>
<dbReference type="OrthoDB" id="514292at2759"/>
<dbReference type="Pfam" id="PF07823">
    <property type="entry name" value="CPDase"/>
    <property type="match status" value="1"/>
</dbReference>
<dbReference type="EC" id="3.1.4.37" evidence="3"/>
<dbReference type="GO" id="GO:0009187">
    <property type="term" value="P:cyclic nucleotide metabolic process"/>
    <property type="evidence" value="ECO:0007669"/>
    <property type="project" value="TreeGrafter"/>
</dbReference>
<evidence type="ECO:0000313" key="6">
    <source>
        <dbReference type="Proteomes" id="UP001152885"/>
    </source>
</evidence>
<dbReference type="AlphaFoldDB" id="A0A9W4TRF8"/>
<comment type="similarity">
    <text evidence="2">Belongs to the 2H phosphoesterase superfamily. CPD1 family.</text>
</comment>
<name>A0A9W4TRF8_9ASCO</name>
<sequence length="260" mass="29833">MGLGVALWLCPKRNTQIYDKINTLQCSLNTLFPDQPPRFEPHITITTNIIIDLDDPQITRDDVDRILSASVVAIRSLPKNHENLIKLSNIDSQRKLFKKLYFQVLRDPNLISFARIIRELFVIIPSDIEKENQKQNPHLYTQDVNGVTIKRKPSKKHKHKEEQLPIKKFDTSHIEAAAAYKAAEWSQQEYDPHLSLVYSNLWPIDNALWRTIKTRISDNLNVESCDDIINTGLGWDGGVLKLVLCEGDVNEWVTLGSVDI</sequence>
<reference evidence="5" key="1">
    <citation type="submission" date="2022-12" db="EMBL/GenBank/DDBJ databases">
        <authorList>
            <person name="Brejova B."/>
        </authorList>
    </citation>
    <scope>NUCLEOTIDE SEQUENCE</scope>
</reference>
<gene>
    <name evidence="5" type="ORF">CANVERA_P0137</name>
</gene>
<dbReference type="Gene3D" id="3.90.1140.10">
    <property type="entry name" value="Cyclic phosphodiesterase"/>
    <property type="match status" value="1"/>
</dbReference>
<dbReference type="EMBL" id="CANTUO010000001">
    <property type="protein sequence ID" value="CAI5755620.1"/>
    <property type="molecule type" value="Genomic_DNA"/>
</dbReference>
<evidence type="ECO:0000256" key="1">
    <source>
        <dbReference type="ARBA" id="ARBA00003831"/>
    </source>
</evidence>
<dbReference type="Proteomes" id="UP001152885">
    <property type="component" value="Unassembled WGS sequence"/>
</dbReference>
<dbReference type="PANTHER" id="PTHR28141:SF1">
    <property type="entry name" value="2',3'-CYCLIC-NUCLEOTIDE 3'-PHOSPHODIESTERASE"/>
    <property type="match status" value="1"/>
</dbReference>
<evidence type="ECO:0000256" key="3">
    <source>
        <dbReference type="ARBA" id="ARBA00012317"/>
    </source>
</evidence>
<dbReference type="GO" id="GO:0004113">
    <property type="term" value="F:2',3'-cyclic-nucleotide 3'-phosphodiesterase activity"/>
    <property type="evidence" value="ECO:0007669"/>
    <property type="project" value="UniProtKB-EC"/>
</dbReference>
<dbReference type="PANTHER" id="PTHR28141">
    <property type="entry name" value="2',3'-CYCLIC-NUCLEOTIDE 3'-PHOSPHODIESTERASE"/>
    <property type="match status" value="1"/>
</dbReference>